<feature type="region of interest" description="Disordered" evidence="1">
    <location>
        <begin position="1"/>
        <end position="54"/>
    </location>
</feature>
<dbReference type="PANTHER" id="PTHR34409:SF1">
    <property type="entry name" value="MYB-LIKE DOMAIN-CONTAINING PROTEIN"/>
    <property type="match status" value="1"/>
</dbReference>
<dbReference type="OrthoDB" id="99432at2759"/>
<evidence type="ECO:0000259" key="2">
    <source>
        <dbReference type="Pfam" id="PF20681"/>
    </source>
</evidence>
<feature type="domain" description="DUF6818" evidence="2">
    <location>
        <begin position="200"/>
        <end position="281"/>
    </location>
</feature>
<feature type="region of interest" description="Disordered" evidence="1">
    <location>
        <begin position="83"/>
        <end position="104"/>
    </location>
</feature>
<dbReference type="InterPro" id="IPR049203">
    <property type="entry name" value="DUF6818"/>
</dbReference>
<proteinExistence type="predicted"/>
<feature type="region of interest" description="Disordered" evidence="1">
    <location>
        <begin position="485"/>
        <end position="529"/>
    </location>
</feature>
<dbReference type="Proteomes" id="UP000807469">
    <property type="component" value="Unassembled WGS sequence"/>
</dbReference>
<evidence type="ECO:0000313" key="4">
    <source>
        <dbReference type="Proteomes" id="UP000807469"/>
    </source>
</evidence>
<accession>A0A9P6D1L7</accession>
<sequence>MSPGNTPPRIPFNERPATMGVMGHGTPWKFSTHHSTSADRPTQQMGDYKPSFAGGPAQSGPFVFDSVHPFTSGAAGSTNAYGFSNMGSHPDPSQIPLPSTSDADLLHGPTIASSIGYASTSKVAGLRRTKNPAVEATATSNGKGKRKREDVEDSSGSESDDAHDEPPPKKTVHGGRRAGAGNYGNDELKQLLRLTEKELPVGQNGWKRIHEKYSAWAIKHGHSSRDAKSLEAKFKLMVKTKKPTGSGKRPETITRAKAIDKLINEKVGTRNLNDSEIDNDEEEGYTSDLDLDSKKHLVVARSDKNDIPSSRRTRGNQTADLALKLANSLDPEAQRLRDEDRANRSFQNTHIFMMSQQLRDANTTIETLRSELSMVRDHLHHVERARDKLDAKLNLERKMAALQARDRGVVPSSHKHNPDLTRVRGKIRHDEFFPEGGQMSTWITDGSSASDWDDNKENFSDIPLVHSPISSPIYKPQHMKYKLEQLSPKLPGPPASSTISSNSSFHATSTSGALDPFNAGASPHKPSFS</sequence>
<reference evidence="3" key="1">
    <citation type="submission" date="2020-11" db="EMBL/GenBank/DDBJ databases">
        <authorList>
            <consortium name="DOE Joint Genome Institute"/>
            <person name="Ahrendt S."/>
            <person name="Riley R."/>
            <person name="Andreopoulos W."/>
            <person name="Labutti K."/>
            <person name="Pangilinan J."/>
            <person name="Ruiz-Duenas F.J."/>
            <person name="Barrasa J.M."/>
            <person name="Sanchez-Garcia M."/>
            <person name="Camarero S."/>
            <person name="Miyauchi S."/>
            <person name="Serrano A."/>
            <person name="Linde D."/>
            <person name="Babiker R."/>
            <person name="Drula E."/>
            <person name="Ayuso-Fernandez I."/>
            <person name="Pacheco R."/>
            <person name="Padilla G."/>
            <person name="Ferreira P."/>
            <person name="Barriuso J."/>
            <person name="Kellner H."/>
            <person name="Castanera R."/>
            <person name="Alfaro M."/>
            <person name="Ramirez L."/>
            <person name="Pisabarro A.G."/>
            <person name="Kuo A."/>
            <person name="Tritt A."/>
            <person name="Lipzen A."/>
            <person name="He G."/>
            <person name="Yan M."/>
            <person name="Ng V."/>
            <person name="Cullen D."/>
            <person name="Martin F."/>
            <person name="Rosso M.-N."/>
            <person name="Henrissat B."/>
            <person name="Hibbett D."/>
            <person name="Martinez A.T."/>
            <person name="Grigoriev I.V."/>
        </authorList>
    </citation>
    <scope>NUCLEOTIDE SEQUENCE</scope>
    <source>
        <strain evidence="3">CIRM-BRFM 674</strain>
    </source>
</reference>
<keyword evidence="4" id="KW-1185">Reference proteome</keyword>
<name>A0A9P6D1L7_9AGAR</name>
<feature type="compositionally biased region" description="Acidic residues" evidence="1">
    <location>
        <begin position="151"/>
        <end position="163"/>
    </location>
</feature>
<gene>
    <name evidence="3" type="ORF">BDN70DRAFT_931797</name>
</gene>
<evidence type="ECO:0000313" key="3">
    <source>
        <dbReference type="EMBL" id="KAF9480325.1"/>
    </source>
</evidence>
<feature type="region of interest" description="Disordered" evidence="1">
    <location>
        <begin position="122"/>
        <end position="183"/>
    </location>
</feature>
<organism evidence="3 4">
    <name type="scientific">Pholiota conissans</name>
    <dbReference type="NCBI Taxonomy" id="109636"/>
    <lineage>
        <taxon>Eukaryota</taxon>
        <taxon>Fungi</taxon>
        <taxon>Dikarya</taxon>
        <taxon>Basidiomycota</taxon>
        <taxon>Agaricomycotina</taxon>
        <taxon>Agaricomycetes</taxon>
        <taxon>Agaricomycetidae</taxon>
        <taxon>Agaricales</taxon>
        <taxon>Agaricineae</taxon>
        <taxon>Strophariaceae</taxon>
        <taxon>Pholiota</taxon>
    </lineage>
</organism>
<feature type="compositionally biased region" description="Low complexity" evidence="1">
    <location>
        <begin position="496"/>
        <end position="511"/>
    </location>
</feature>
<dbReference type="Pfam" id="PF20681">
    <property type="entry name" value="DUF6818"/>
    <property type="match status" value="1"/>
</dbReference>
<evidence type="ECO:0000256" key="1">
    <source>
        <dbReference type="SAM" id="MobiDB-lite"/>
    </source>
</evidence>
<protein>
    <recommendedName>
        <fullName evidence="2">DUF6818 domain-containing protein</fullName>
    </recommendedName>
</protein>
<feature type="compositionally biased region" description="Polar residues" evidence="1">
    <location>
        <begin position="33"/>
        <end position="45"/>
    </location>
</feature>
<dbReference type="PANTHER" id="PTHR34409">
    <property type="entry name" value="SET DOMAIN-CONTAINING PROTEIN"/>
    <property type="match status" value="1"/>
</dbReference>
<dbReference type="EMBL" id="MU155196">
    <property type="protein sequence ID" value="KAF9480325.1"/>
    <property type="molecule type" value="Genomic_DNA"/>
</dbReference>
<dbReference type="AlphaFoldDB" id="A0A9P6D1L7"/>
<feature type="compositionally biased region" description="Pro residues" evidence="1">
    <location>
        <begin position="1"/>
        <end position="10"/>
    </location>
</feature>
<comment type="caution">
    <text evidence="3">The sequence shown here is derived from an EMBL/GenBank/DDBJ whole genome shotgun (WGS) entry which is preliminary data.</text>
</comment>